<evidence type="ECO:0000313" key="4">
    <source>
        <dbReference type="Proteomes" id="UP000732378"/>
    </source>
</evidence>
<dbReference type="SMART" id="SM00891">
    <property type="entry name" value="ERCC4"/>
    <property type="match status" value="1"/>
</dbReference>
<evidence type="ECO:0000256" key="1">
    <source>
        <dbReference type="ARBA" id="ARBA00023125"/>
    </source>
</evidence>
<protein>
    <recommendedName>
        <fullName evidence="2">ERCC4 domain-containing protein</fullName>
    </recommendedName>
</protein>
<dbReference type="Gene3D" id="4.10.320.10">
    <property type="entry name" value="E3-binding domain"/>
    <property type="match status" value="1"/>
</dbReference>
<dbReference type="InterPro" id="IPR055370">
    <property type="entry name" value="Lsr2_DNA-bd"/>
</dbReference>
<reference evidence="3 4" key="1">
    <citation type="submission" date="2021-01" db="EMBL/GenBank/DDBJ databases">
        <title>Sequencing the genomes of 1000 actinobacteria strains.</title>
        <authorList>
            <person name="Klenk H.-P."/>
        </authorList>
    </citation>
    <scope>NUCLEOTIDE SEQUENCE [LARGE SCALE GENOMIC DNA]</scope>
    <source>
        <strain evidence="3 4">DSM 18239</strain>
    </source>
</reference>
<dbReference type="InterPro" id="IPR006166">
    <property type="entry name" value="ERCC4_domain"/>
</dbReference>
<dbReference type="InterPro" id="IPR011335">
    <property type="entry name" value="Restrct_endonuc-II-like"/>
</dbReference>
<dbReference type="Pfam" id="PF02732">
    <property type="entry name" value="ERCC4"/>
    <property type="match status" value="1"/>
</dbReference>
<keyword evidence="1" id="KW-0238">DNA-binding</keyword>
<accession>A0ABS2M8E8</accession>
<feature type="domain" description="ERCC4" evidence="2">
    <location>
        <begin position="128"/>
        <end position="208"/>
    </location>
</feature>
<sequence>MPEDFLIARNPDPGSSLPYLLRVPLGDDGILLKAKDTWPRTAKVYCHRAEEWPAEPELVERVPVRSCVRRGAAIDLVLDRGRENRSQLVLTQVRGRQVIFWQSARTAKQARPSVAVPSARAAGLVDLEVVVDSHERYPYRFTDQQVTTTRAALPAGDYGVLRDGLPHAVVERKSVGDLASSLTSGRLRYQLADLARLPRAAVVVEDRWSEVFRQQHVRPAVLADGIAECQVRWPSVPIVFCESRKLAQEWVYRFLAAALTHADADEGAEAFIGALAPGSPVPPAEATAAQVRAWAAAQGIEVAAKGRVPAALRAAYDDAHRPG</sequence>
<dbReference type="Gene3D" id="3.40.50.10130">
    <property type="match status" value="1"/>
</dbReference>
<evidence type="ECO:0000259" key="2">
    <source>
        <dbReference type="SMART" id="SM00891"/>
    </source>
</evidence>
<dbReference type="InterPro" id="IPR036625">
    <property type="entry name" value="E3-bd_dom_sf"/>
</dbReference>
<evidence type="ECO:0000313" key="3">
    <source>
        <dbReference type="EMBL" id="MBM7507464.1"/>
    </source>
</evidence>
<name>A0ABS2M8E8_9ACTN</name>
<proteinExistence type="predicted"/>
<dbReference type="SUPFAM" id="SSF52980">
    <property type="entry name" value="Restriction endonuclease-like"/>
    <property type="match status" value="1"/>
</dbReference>
<organism evidence="3 4">
    <name type="scientific">Nocardioides salarius</name>
    <dbReference type="NCBI Taxonomy" id="374513"/>
    <lineage>
        <taxon>Bacteria</taxon>
        <taxon>Bacillati</taxon>
        <taxon>Actinomycetota</taxon>
        <taxon>Actinomycetes</taxon>
        <taxon>Propionibacteriales</taxon>
        <taxon>Nocardioidaceae</taxon>
        <taxon>Nocardioides</taxon>
    </lineage>
</organism>
<keyword evidence="4" id="KW-1185">Reference proteome</keyword>
<dbReference type="EMBL" id="JAFBBZ010000001">
    <property type="protein sequence ID" value="MBM7507464.1"/>
    <property type="molecule type" value="Genomic_DNA"/>
</dbReference>
<dbReference type="Proteomes" id="UP000732378">
    <property type="component" value="Unassembled WGS sequence"/>
</dbReference>
<comment type="caution">
    <text evidence="3">The sequence shown here is derived from an EMBL/GenBank/DDBJ whole genome shotgun (WGS) entry which is preliminary data.</text>
</comment>
<dbReference type="Pfam" id="PF23359">
    <property type="entry name" value="Lsr2_DNA-bd"/>
    <property type="match status" value="1"/>
</dbReference>
<dbReference type="RefSeq" id="WP_193670089.1">
    <property type="nucleotide sequence ID" value="NZ_JACDTV010000012.1"/>
</dbReference>
<gene>
    <name evidence="3" type="ORF">JOE61_001278</name>
</gene>